<dbReference type="InterPro" id="IPR000788">
    <property type="entry name" value="RNR_lg_C"/>
</dbReference>
<dbReference type="GO" id="GO:0005524">
    <property type="term" value="F:ATP binding"/>
    <property type="evidence" value="ECO:0007669"/>
    <property type="project" value="TreeGrafter"/>
</dbReference>
<dbReference type="GO" id="GO:0005971">
    <property type="term" value="C:ribonucleoside-diphosphate reductase complex"/>
    <property type="evidence" value="ECO:0007669"/>
    <property type="project" value="TreeGrafter"/>
</dbReference>
<evidence type="ECO:0000256" key="1">
    <source>
        <dbReference type="ARBA" id="ARBA00010406"/>
    </source>
</evidence>
<comment type="caution">
    <text evidence="3">The sequence shown here is derived from an EMBL/GenBank/DDBJ whole genome shotgun (WGS) entry which is preliminary data.</text>
</comment>
<dbReference type="PANTHER" id="PTHR11573">
    <property type="entry name" value="RIBONUCLEOSIDE-DIPHOSPHATE REDUCTASE LARGE CHAIN"/>
    <property type="match status" value="1"/>
</dbReference>
<dbReference type="Gene3D" id="3.20.70.20">
    <property type="match status" value="1"/>
</dbReference>
<gene>
    <name evidence="3" type="primary">RnrL_0</name>
    <name evidence="3" type="ORF">E2C01_084260</name>
</gene>
<dbReference type="Proteomes" id="UP000324222">
    <property type="component" value="Unassembled WGS sequence"/>
</dbReference>
<dbReference type="GO" id="GO:0009263">
    <property type="term" value="P:deoxyribonucleotide biosynthetic process"/>
    <property type="evidence" value="ECO:0007669"/>
    <property type="project" value="TreeGrafter"/>
</dbReference>
<dbReference type="AlphaFoldDB" id="A0A5B7IXU0"/>
<dbReference type="GO" id="GO:0004748">
    <property type="term" value="F:ribonucleoside-diphosphate reductase activity, thioredoxin disulfide as acceptor"/>
    <property type="evidence" value="ECO:0007669"/>
    <property type="project" value="TreeGrafter"/>
</dbReference>
<organism evidence="3 4">
    <name type="scientific">Portunus trituberculatus</name>
    <name type="common">Swimming crab</name>
    <name type="synonym">Neptunus trituberculatus</name>
    <dbReference type="NCBI Taxonomy" id="210409"/>
    <lineage>
        <taxon>Eukaryota</taxon>
        <taxon>Metazoa</taxon>
        <taxon>Ecdysozoa</taxon>
        <taxon>Arthropoda</taxon>
        <taxon>Crustacea</taxon>
        <taxon>Multicrustacea</taxon>
        <taxon>Malacostraca</taxon>
        <taxon>Eumalacostraca</taxon>
        <taxon>Eucarida</taxon>
        <taxon>Decapoda</taxon>
        <taxon>Pleocyemata</taxon>
        <taxon>Brachyura</taxon>
        <taxon>Eubrachyura</taxon>
        <taxon>Portunoidea</taxon>
        <taxon>Portunidae</taxon>
        <taxon>Portuninae</taxon>
        <taxon>Portunus</taxon>
    </lineage>
</organism>
<accession>A0A5B7IXU0</accession>
<proteinExistence type="inferred from homology"/>
<dbReference type="InterPro" id="IPR039718">
    <property type="entry name" value="Rrm1"/>
</dbReference>
<dbReference type="SUPFAM" id="SSF51998">
    <property type="entry name" value="PFL-like glycyl radical enzymes"/>
    <property type="match status" value="1"/>
</dbReference>
<dbReference type="Pfam" id="PF02867">
    <property type="entry name" value="Ribonuc_red_lgC"/>
    <property type="match status" value="1"/>
</dbReference>
<sequence length="74" mass="8741">MRRVEANEEWSLMCPAECPGLHDTWGEKFEELYLRYEKEGRAKRKVKAQALWYAIIESQAPVKGEKHSVGFWNQ</sequence>
<dbReference type="OrthoDB" id="3000483at2759"/>
<evidence type="ECO:0000259" key="2">
    <source>
        <dbReference type="Pfam" id="PF02867"/>
    </source>
</evidence>
<reference evidence="3 4" key="1">
    <citation type="submission" date="2019-05" db="EMBL/GenBank/DDBJ databases">
        <title>Another draft genome of Portunus trituberculatus and its Hox gene families provides insights of decapod evolution.</title>
        <authorList>
            <person name="Jeong J.-H."/>
            <person name="Song I."/>
            <person name="Kim S."/>
            <person name="Choi T."/>
            <person name="Kim D."/>
            <person name="Ryu S."/>
            <person name="Kim W."/>
        </authorList>
    </citation>
    <scope>NUCLEOTIDE SEQUENCE [LARGE SCALE GENOMIC DNA]</scope>
    <source>
        <tissue evidence="3">Muscle</tissue>
    </source>
</reference>
<evidence type="ECO:0000313" key="4">
    <source>
        <dbReference type="Proteomes" id="UP000324222"/>
    </source>
</evidence>
<comment type="similarity">
    <text evidence="1">Belongs to the ribonucleoside diphosphate reductase large chain family.</text>
</comment>
<evidence type="ECO:0000313" key="3">
    <source>
        <dbReference type="EMBL" id="MPC89320.1"/>
    </source>
</evidence>
<dbReference type="EMBL" id="VSRR010080614">
    <property type="protein sequence ID" value="MPC89320.1"/>
    <property type="molecule type" value="Genomic_DNA"/>
</dbReference>
<dbReference type="PANTHER" id="PTHR11573:SF6">
    <property type="entry name" value="RIBONUCLEOSIDE-DIPHOSPHATE REDUCTASE LARGE SUBUNIT"/>
    <property type="match status" value="1"/>
</dbReference>
<protein>
    <submittedName>
        <fullName evidence="3">Ribonucleoside-diphosphate reductase large subunit</fullName>
    </submittedName>
</protein>
<feature type="domain" description="Ribonucleotide reductase large subunit C-terminal" evidence="2">
    <location>
        <begin position="1"/>
        <end position="60"/>
    </location>
</feature>
<name>A0A5B7IXU0_PORTR</name>
<keyword evidence="4" id="KW-1185">Reference proteome</keyword>